<evidence type="ECO:0000313" key="6">
    <source>
        <dbReference type="EMBL" id="PXW85912.1"/>
    </source>
</evidence>
<name>A0A2V3VVC0_9BACI</name>
<gene>
    <name evidence="6" type="ORF">DFR56_10974</name>
</gene>
<evidence type="ECO:0000313" key="7">
    <source>
        <dbReference type="Proteomes" id="UP000247978"/>
    </source>
</evidence>
<dbReference type="Gene3D" id="3.40.640.10">
    <property type="entry name" value="Type I PLP-dependent aspartate aminotransferase-like (Major domain)"/>
    <property type="match status" value="1"/>
</dbReference>
<dbReference type="Proteomes" id="UP000247978">
    <property type="component" value="Unassembled WGS sequence"/>
</dbReference>
<dbReference type="FunFam" id="3.40.640.10:FF:000014">
    <property type="entry name" value="Adenosylmethionine-8-amino-7-oxononanoate aminotransferase, probable"/>
    <property type="match status" value="1"/>
</dbReference>
<dbReference type="OrthoDB" id="9807885at2"/>
<dbReference type="GO" id="GO:0030170">
    <property type="term" value="F:pyridoxal phosphate binding"/>
    <property type="evidence" value="ECO:0007669"/>
    <property type="project" value="InterPro"/>
</dbReference>
<dbReference type="AlphaFoldDB" id="A0A2V3VVC0"/>
<keyword evidence="2 6" id="KW-0032">Aminotransferase</keyword>
<dbReference type="PANTHER" id="PTHR43094">
    <property type="entry name" value="AMINOTRANSFERASE"/>
    <property type="match status" value="1"/>
</dbReference>
<comment type="caution">
    <text evidence="6">The sequence shown here is derived from an EMBL/GenBank/DDBJ whole genome shotgun (WGS) entry which is preliminary data.</text>
</comment>
<dbReference type="Gene3D" id="3.90.1150.10">
    <property type="entry name" value="Aspartate Aminotransferase, domain 1"/>
    <property type="match status" value="1"/>
</dbReference>
<evidence type="ECO:0000256" key="4">
    <source>
        <dbReference type="ARBA" id="ARBA00022898"/>
    </source>
</evidence>
<dbReference type="RefSeq" id="WP_110395877.1">
    <property type="nucleotide sequence ID" value="NZ_JBHUHB010000001.1"/>
</dbReference>
<dbReference type="InterPro" id="IPR005814">
    <property type="entry name" value="Aminotrans_3"/>
</dbReference>
<sequence>MNKNAVETNKVNELVELDKQHFIHPSTNPHELVAKGPGIIFSEGKGIYVKNMMDGKEYIDGMSMLWNVNIGHGQEEVVDAGKEQMSKIAYSSAFKGFSNEPAIKLAKKLADLAPGDLNAVFFTSGGSESNDTVIKFARFYWGLKGKPTKRSFISLNSAYHGVTLAAQTVTAIPAFHEFAGSNIDEIFHAKPHLLNCELGDKTDPNYEQSIRGIIEREGADTIAGIIMEPVQGAGGVNIPPEGYLQAVRKICDEFGILFIADEVICGFARTGKMFGVENWDVVPDMMSIAKGITSGYAQLGGVMLNDEVRNTIVDYDGMLAHGFTYSAHATACAIALKNIEIIERENVVENVQAMELELKKGLAFLAEKHSIVTNTRCIGLLGAFELYEDPSRGKLFGEDVFPANKVVDECFKRQLILRALGAHNHIIAIAPPLVTNAEEMEKIIHIIDEALTTFK</sequence>
<evidence type="ECO:0000256" key="5">
    <source>
        <dbReference type="RuleBase" id="RU003560"/>
    </source>
</evidence>
<keyword evidence="4 5" id="KW-0663">Pyridoxal phosphate</keyword>
<dbReference type="InterPro" id="IPR015421">
    <property type="entry name" value="PyrdxlP-dep_Trfase_major"/>
</dbReference>
<dbReference type="PANTHER" id="PTHR43094:SF1">
    <property type="entry name" value="AMINOTRANSFERASE CLASS-III"/>
    <property type="match status" value="1"/>
</dbReference>
<evidence type="ECO:0000256" key="3">
    <source>
        <dbReference type="ARBA" id="ARBA00022679"/>
    </source>
</evidence>
<proteinExistence type="inferred from homology"/>
<dbReference type="EMBL" id="QJJQ01000009">
    <property type="protein sequence ID" value="PXW85912.1"/>
    <property type="molecule type" value="Genomic_DNA"/>
</dbReference>
<dbReference type="InterPro" id="IPR015424">
    <property type="entry name" value="PyrdxlP-dep_Trfase"/>
</dbReference>
<dbReference type="InterPro" id="IPR049704">
    <property type="entry name" value="Aminotrans_3_PPA_site"/>
</dbReference>
<keyword evidence="3 6" id="KW-0808">Transferase</keyword>
<dbReference type="CDD" id="cd00610">
    <property type="entry name" value="OAT_like"/>
    <property type="match status" value="1"/>
</dbReference>
<protein>
    <submittedName>
        <fullName evidence="6">Adenosylmethionine-8-amino-7-oxononanoate aminotransferase</fullName>
    </submittedName>
</protein>
<comment type="similarity">
    <text evidence="1 5">Belongs to the class-III pyridoxal-phosphate-dependent aminotransferase family.</text>
</comment>
<dbReference type="PROSITE" id="PS00600">
    <property type="entry name" value="AA_TRANSFER_CLASS_3"/>
    <property type="match status" value="1"/>
</dbReference>
<evidence type="ECO:0000256" key="1">
    <source>
        <dbReference type="ARBA" id="ARBA00008954"/>
    </source>
</evidence>
<dbReference type="GO" id="GO:0008483">
    <property type="term" value="F:transaminase activity"/>
    <property type="evidence" value="ECO:0007669"/>
    <property type="project" value="UniProtKB-KW"/>
</dbReference>
<evidence type="ECO:0000256" key="2">
    <source>
        <dbReference type="ARBA" id="ARBA00022576"/>
    </source>
</evidence>
<accession>A0A2V3VVC0</accession>
<keyword evidence="7" id="KW-1185">Reference proteome</keyword>
<dbReference type="Pfam" id="PF00202">
    <property type="entry name" value="Aminotran_3"/>
    <property type="match status" value="1"/>
</dbReference>
<dbReference type="SUPFAM" id="SSF53383">
    <property type="entry name" value="PLP-dependent transferases"/>
    <property type="match status" value="1"/>
</dbReference>
<reference evidence="6 7" key="1">
    <citation type="submission" date="2018-05" db="EMBL/GenBank/DDBJ databases">
        <title>Genomic Encyclopedia of Type Strains, Phase IV (KMG-IV): sequencing the most valuable type-strain genomes for metagenomic binning, comparative biology and taxonomic classification.</title>
        <authorList>
            <person name="Goeker M."/>
        </authorList>
    </citation>
    <scope>NUCLEOTIDE SEQUENCE [LARGE SCALE GENOMIC DNA]</scope>
    <source>
        <strain evidence="6 7">DSM 28556</strain>
    </source>
</reference>
<dbReference type="InterPro" id="IPR015422">
    <property type="entry name" value="PyrdxlP-dep_Trfase_small"/>
</dbReference>
<dbReference type="PIRSF" id="PIRSF000521">
    <property type="entry name" value="Transaminase_4ab_Lys_Orn"/>
    <property type="match status" value="1"/>
</dbReference>
<organism evidence="6 7">
    <name type="scientific">Pseudogracilibacillus auburnensis</name>
    <dbReference type="NCBI Taxonomy" id="1494959"/>
    <lineage>
        <taxon>Bacteria</taxon>
        <taxon>Bacillati</taxon>
        <taxon>Bacillota</taxon>
        <taxon>Bacilli</taxon>
        <taxon>Bacillales</taxon>
        <taxon>Bacillaceae</taxon>
        <taxon>Pseudogracilibacillus</taxon>
    </lineage>
</organism>